<keyword evidence="2" id="KW-1185">Reference proteome</keyword>
<reference evidence="1 2" key="1">
    <citation type="journal article" date="2021" name="BMC Genomics">
        <title>Datura genome reveals duplications of psychoactive alkaloid biosynthetic genes and high mutation rate following tissue culture.</title>
        <authorList>
            <person name="Rajewski A."/>
            <person name="Carter-House D."/>
            <person name="Stajich J."/>
            <person name="Litt A."/>
        </authorList>
    </citation>
    <scope>NUCLEOTIDE SEQUENCE [LARGE SCALE GENOMIC DNA]</scope>
    <source>
        <strain evidence="1">AR-01</strain>
    </source>
</reference>
<organism evidence="1 2">
    <name type="scientific">Datura stramonium</name>
    <name type="common">Jimsonweed</name>
    <name type="synonym">Common thornapple</name>
    <dbReference type="NCBI Taxonomy" id="4076"/>
    <lineage>
        <taxon>Eukaryota</taxon>
        <taxon>Viridiplantae</taxon>
        <taxon>Streptophyta</taxon>
        <taxon>Embryophyta</taxon>
        <taxon>Tracheophyta</taxon>
        <taxon>Spermatophyta</taxon>
        <taxon>Magnoliopsida</taxon>
        <taxon>eudicotyledons</taxon>
        <taxon>Gunneridae</taxon>
        <taxon>Pentapetalae</taxon>
        <taxon>asterids</taxon>
        <taxon>lamiids</taxon>
        <taxon>Solanales</taxon>
        <taxon>Solanaceae</taxon>
        <taxon>Solanoideae</taxon>
        <taxon>Datureae</taxon>
        <taxon>Datura</taxon>
    </lineage>
</organism>
<accession>A0ABS8V833</accession>
<dbReference type="Proteomes" id="UP000823775">
    <property type="component" value="Unassembled WGS sequence"/>
</dbReference>
<name>A0ABS8V833_DATST</name>
<sequence>MDKEIVVYLSGRQLGRYAWYRVVLETRPVLYEGKSSKREKRSRIISPAALFRKDDLRINGGWTVIDDDIYWAGGWTIGNGGKITVSEDLLKHYIHHPDPSNWEIVSSLTFPVRCPSLLPSKTWDYLRSEIKHFDLFPTYFDATTVVEEEDQEPTPRQIVFYSSVQGSMLIMDASNDRIVERGNPDCNFAVRSPGDQLPPAAVFLKRTFYYFTYELRLYGYDVDLRRWFISECLANQLHRLKPAPVERDHPVSLLLALPNCNLLLLVPQQRGEYRLASLYLRKDHATSTLHVTVECTHYFHPHGPYFVPSNGKAIWLKNTARMSQTCNGDLMASRSKG</sequence>
<evidence type="ECO:0000313" key="2">
    <source>
        <dbReference type="Proteomes" id="UP000823775"/>
    </source>
</evidence>
<comment type="caution">
    <text evidence="1">The sequence shown here is derived from an EMBL/GenBank/DDBJ whole genome shotgun (WGS) entry which is preliminary data.</text>
</comment>
<gene>
    <name evidence="1" type="ORF">HAX54_030478</name>
</gene>
<evidence type="ECO:0000313" key="1">
    <source>
        <dbReference type="EMBL" id="MCD9643218.1"/>
    </source>
</evidence>
<protein>
    <submittedName>
        <fullName evidence="1">Uncharacterized protein</fullName>
    </submittedName>
</protein>
<dbReference type="EMBL" id="JACEIK010003823">
    <property type="protein sequence ID" value="MCD9643218.1"/>
    <property type="molecule type" value="Genomic_DNA"/>
</dbReference>
<proteinExistence type="predicted"/>